<dbReference type="EMBL" id="AYUF01000499">
    <property type="protein sequence ID" value="ETK00579.1"/>
    <property type="molecule type" value="Genomic_DNA"/>
</dbReference>
<name>W2C032_9BACT</name>
<evidence type="ECO:0000313" key="3">
    <source>
        <dbReference type="Proteomes" id="UP000018837"/>
    </source>
</evidence>
<reference evidence="2 3" key="1">
    <citation type="submission" date="2013-11" db="EMBL/GenBank/DDBJ databases">
        <title>Single cell genomics of uncultured Tannerella BU063 (oral taxon 286).</title>
        <authorList>
            <person name="Beall C.J."/>
            <person name="Campbell A.G."/>
            <person name="Griffen A.L."/>
            <person name="Podar M."/>
            <person name="Leys E.J."/>
        </authorList>
    </citation>
    <scope>NUCLEOTIDE SEQUENCE [LARGE SCALE GENOMIC DNA]</scope>
    <source>
        <strain evidence="2">Cell 2</strain>
    </source>
</reference>
<dbReference type="Pfam" id="PF04087">
    <property type="entry name" value="DUF389"/>
    <property type="match status" value="1"/>
</dbReference>
<feature type="transmembrane region" description="Helical" evidence="1">
    <location>
        <begin position="42"/>
        <end position="58"/>
    </location>
</feature>
<organism evidence="2 3">
    <name type="scientific">Tannerella sp. oral taxon BU063 isolate Cell 2</name>
    <dbReference type="NCBI Taxonomy" id="1411148"/>
    <lineage>
        <taxon>Bacteria</taxon>
        <taxon>Pseudomonadati</taxon>
        <taxon>Bacteroidota</taxon>
        <taxon>Bacteroidia</taxon>
        <taxon>Bacteroidales</taxon>
        <taxon>Tannerellaceae</taxon>
        <taxon>Tannerella</taxon>
    </lineage>
</organism>
<proteinExistence type="predicted"/>
<sequence length="452" mass="50315">METPLLQQIKFFLSRHFDLRQEKEDEEETIESLKKGVEFRGTNLWVLIFAIFLASLGLNTNSTAVIIGAMLISPLMGPIMGFGLGLGITDFDLVKRSLRSYLTATLFSVVTATIYFLISPISEAQSELLARTSPTIYDVLIAFFGGLAGIVAGSTKSKGNVIPGVAIATALMPPLCTAGFGLATGNLSYFLGAFYLYFINTVFISLSTYIVVRVLKYPNKEFLDKKSAMVVRRYMMIIVTCTIIPSLYLTYRVLRNTVFDEQVKSFVNKELDFPNTQVLSRTVAVDTAGRKALNVVLLGDEVPDMMIEAARARMTDYGLGSIGLNIQQGFGSDVDINELKSVLMKDLYKNNEELVRAQAAQIDSLKHTVDRYRRASHLALSLTPELRVLYPQVERLACTPTIIANTVQDKPDTVLLVYVKVKNALTPDEQRKLSQWMGARTEEKNIKLIIDR</sequence>
<dbReference type="PATRIC" id="fig|1411148.3.peg.2389"/>
<evidence type="ECO:0000313" key="2">
    <source>
        <dbReference type="EMBL" id="ETK00579.1"/>
    </source>
</evidence>
<dbReference type="Proteomes" id="UP000018837">
    <property type="component" value="Unassembled WGS sequence"/>
</dbReference>
<gene>
    <name evidence="2" type="ORF">N425_14195</name>
</gene>
<feature type="transmembrane region" description="Helical" evidence="1">
    <location>
        <begin position="233"/>
        <end position="251"/>
    </location>
</feature>
<dbReference type="PANTHER" id="PTHR20992:SF9">
    <property type="entry name" value="AT15442P-RELATED"/>
    <property type="match status" value="1"/>
</dbReference>
<feature type="transmembrane region" description="Helical" evidence="1">
    <location>
        <begin position="101"/>
        <end position="122"/>
    </location>
</feature>
<protein>
    <submittedName>
        <fullName evidence="2">Membrane protein</fullName>
    </submittedName>
</protein>
<dbReference type="PANTHER" id="PTHR20992">
    <property type="entry name" value="AT15442P-RELATED"/>
    <property type="match status" value="1"/>
</dbReference>
<evidence type="ECO:0000256" key="1">
    <source>
        <dbReference type="SAM" id="Phobius"/>
    </source>
</evidence>
<feature type="transmembrane region" description="Helical" evidence="1">
    <location>
        <begin position="64"/>
        <end position="89"/>
    </location>
</feature>
<dbReference type="NCBIfam" id="TIGR00341">
    <property type="entry name" value="TIGR00341 family protein"/>
    <property type="match status" value="1"/>
</dbReference>
<dbReference type="AlphaFoldDB" id="W2C032"/>
<feature type="transmembrane region" description="Helical" evidence="1">
    <location>
        <begin position="134"/>
        <end position="154"/>
    </location>
</feature>
<keyword evidence="1" id="KW-0812">Transmembrane</keyword>
<keyword evidence="1" id="KW-1133">Transmembrane helix</keyword>
<feature type="transmembrane region" description="Helical" evidence="1">
    <location>
        <begin position="189"/>
        <end position="212"/>
    </location>
</feature>
<feature type="transmembrane region" description="Helical" evidence="1">
    <location>
        <begin position="161"/>
        <end position="183"/>
    </location>
</feature>
<comment type="caution">
    <text evidence="2">The sequence shown here is derived from an EMBL/GenBank/DDBJ whole genome shotgun (WGS) entry which is preliminary data.</text>
</comment>
<accession>W2C032</accession>
<dbReference type="InterPro" id="IPR005240">
    <property type="entry name" value="DUF389"/>
</dbReference>
<keyword evidence="1" id="KW-0472">Membrane</keyword>